<evidence type="ECO:0000313" key="2">
    <source>
        <dbReference type="Proteomes" id="UP000217790"/>
    </source>
</evidence>
<proteinExistence type="predicted"/>
<protein>
    <submittedName>
        <fullName evidence="1">Uncharacterized protein</fullName>
    </submittedName>
</protein>
<reference evidence="2" key="1">
    <citation type="journal article" date="2017" name="Nat. Ecol. Evol.">
        <title>Genome expansion and lineage-specific genetic innovations in the forest pathogenic fungi Armillaria.</title>
        <authorList>
            <person name="Sipos G."/>
            <person name="Prasanna A.N."/>
            <person name="Walter M.C."/>
            <person name="O'Connor E."/>
            <person name="Balint B."/>
            <person name="Krizsan K."/>
            <person name="Kiss B."/>
            <person name="Hess J."/>
            <person name="Varga T."/>
            <person name="Slot J."/>
            <person name="Riley R."/>
            <person name="Boka B."/>
            <person name="Rigling D."/>
            <person name="Barry K."/>
            <person name="Lee J."/>
            <person name="Mihaltcheva S."/>
            <person name="LaButti K."/>
            <person name="Lipzen A."/>
            <person name="Waldron R."/>
            <person name="Moloney N.M."/>
            <person name="Sperisen C."/>
            <person name="Kredics L."/>
            <person name="Vagvoelgyi C."/>
            <person name="Patrignani A."/>
            <person name="Fitzpatrick D."/>
            <person name="Nagy I."/>
            <person name="Doyle S."/>
            <person name="Anderson J.B."/>
            <person name="Grigoriev I.V."/>
            <person name="Gueldener U."/>
            <person name="Muensterkoetter M."/>
            <person name="Nagy L.G."/>
        </authorList>
    </citation>
    <scope>NUCLEOTIDE SEQUENCE [LARGE SCALE GENOMIC DNA]</scope>
    <source>
        <strain evidence="2">Ar21-2</strain>
    </source>
</reference>
<sequence>MLSLPDILQEYFNKGQTCSQCVFSSWNTTPIVVPDPEFDFAKLVKQHMEEEDQLAKLDVYDLFDSHSPLSTPPMSPELGPTANFIELPTELSSLPLPADPLGPRAQLPSGLGSQCRAKEQSKANHCHKRKWEREEMTALDYKPHPQICVKHTLEPEAIATSFKTHNMPHASTAYLGTMRSHGSTSTC</sequence>
<dbReference type="InParanoid" id="A0A2H3DH55"/>
<keyword evidence="2" id="KW-1185">Reference proteome</keyword>
<dbReference type="Proteomes" id="UP000217790">
    <property type="component" value="Unassembled WGS sequence"/>
</dbReference>
<dbReference type="AlphaFoldDB" id="A0A2H3DH55"/>
<organism evidence="1 2">
    <name type="scientific">Armillaria gallica</name>
    <name type="common">Bulbous honey fungus</name>
    <name type="synonym">Armillaria bulbosa</name>
    <dbReference type="NCBI Taxonomy" id="47427"/>
    <lineage>
        <taxon>Eukaryota</taxon>
        <taxon>Fungi</taxon>
        <taxon>Dikarya</taxon>
        <taxon>Basidiomycota</taxon>
        <taxon>Agaricomycotina</taxon>
        <taxon>Agaricomycetes</taxon>
        <taxon>Agaricomycetidae</taxon>
        <taxon>Agaricales</taxon>
        <taxon>Marasmiineae</taxon>
        <taxon>Physalacriaceae</taxon>
        <taxon>Armillaria</taxon>
    </lineage>
</organism>
<name>A0A2H3DH55_ARMGA</name>
<gene>
    <name evidence="1" type="ORF">ARMGADRAFT_1086279</name>
</gene>
<accession>A0A2H3DH55</accession>
<evidence type="ECO:0000313" key="1">
    <source>
        <dbReference type="EMBL" id="PBK86786.1"/>
    </source>
</evidence>
<dbReference type="EMBL" id="KZ293682">
    <property type="protein sequence ID" value="PBK86786.1"/>
    <property type="molecule type" value="Genomic_DNA"/>
</dbReference>